<accession>A0AA39FBY5</accession>
<dbReference type="EMBL" id="JAQQBR010001832">
    <property type="protein sequence ID" value="KAK0166591.1"/>
    <property type="molecule type" value="Genomic_DNA"/>
</dbReference>
<evidence type="ECO:0000256" key="1">
    <source>
        <dbReference type="SAM" id="MobiDB-lite"/>
    </source>
</evidence>
<gene>
    <name evidence="2" type="ORF">PV327_004084</name>
</gene>
<evidence type="ECO:0000313" key="3">
    <source>
        <dbReference type="Proteomes" id="UP001168972"/>
    </source>
</evidence>
<dbReference type="Proteomes" id="UP001168972">
    <property type="component" value="Unassembled WGS sequence"/>
</dbReference>
<name>A0AA39FBY5_MICHY</name>
<evidence type="ECO:0000313" key="2">
    <source>
        <dbReference type="EMBL" id="KAK0166591.1"/>
    </source>
</evidence>
<reference evidence="2" key="2">
    <citation type="submission" date="2023-03" db="EMBL/GenBank/DDBJ databases">
        <authorList>
            <person name="Inwood S.N."/>
            <person name="Skelly J.G."/>
            <person name="Guhlin J."/>
            <person name="Harrop T.W.R."/>
            <person name="Goldson S.G."/>
            <person name="Dearden P.K."/>
        </authorList>
    </citation>
    <scope>NUCLEOTIDE SEQUENCE</scope>
    <source>
        <strain evidence="2">Lincoln</strain>
        <tissue evidence="2">Whole body</tissue>
    </source>
</reference>
<feature type="compositionally biased region" description="Basic and acidic residues" evidence="1">
    <location>
        <begin position="208"/>
        <end position="224"/>
    </location>
</feature>
<comment type="caution">
    <text evidence="2">The sequence shown here is derived from an EMBL/GenBank/DDBJ whole genome shotgun (WGS) entry which is preliminary data.</text>
</comment>
<sequence>MHGVRTRERGWRQRVESAERCITSVSGNISVALGRSNEWKIWQDERWKKLQGEIDEIKGQLRWEWNEELQKAMETLKKRDGGREEGNSEGSMKERKKKEKKEQCAKCKNLKEQLKDRKREDLMNMLGSGEAETDVGKKGKIGGDYKKGRKNDSDIIEETEKRIEIQSVWGRERERGIRREDIVCSDNCAVRQSEDTWRASMSKTAVELDKTTGAETRKGREEKSMNGIAENSIQQPTKLSDGKLVKELRERDWRKETFV</sequence>
<dbReference type="AlphaFoldDB" id="A0AA39FBY5"/>
<protein>
    <submittedName>
        <fullName evidence="2">Uncharacterized protein</fullName>
    </submittedName>
</protein>
<feature type="compositionally biased region" description="Basic and acidic residues" evidence="1">
    <location>
        <begin position="75"/>
        <end position="86"/>
    </location>
</feature>
<feature type="region of interest" description="Disordered" evidence="1">
    <location>
        <begin position="208"/>
        <end position="241"/>
    </location>
</feature>
<feature type="compositionally biased region" description="Polar residues" evidence="1">
    <location>
        <begin position="229"/>
        <end position="238"/>
    </location>
</feature>
<organism evidence="2 3">
    <name type="scientific">Microctonus hyperodae</name>
    <name type="common">Parasitoid wasp</name>
    <dbReference type="NCBI Taxonomy" id="165561"/>
    <lineage>
        <taxon>Eukaryota</taxon>
        <taxon>Metazoa</taxon>
        <taxon>Ecdysozoa</taxon>
        <taxon>Arthropoda</taxon>
        <taxon>Hexapoda</taxon>
        <taxon>Insecta</taxon>
        <taxon>Pterygota</taxon>
        <taxon>Neoptera</taxon>
        <taxon>Endopterygota</taxon>
        <taxon>Hymenoptera</taxon>
        <taxon>Apocrita</taxon>
        <taxon>Ichneumonoidea</taxon>
        <taxon>Braconidae</taxon>
        <taxon>Euphorinae</taxon>
        <taxon>Microctonus</taxon>
    </lineage>
</organism>
<reference evidence="2" key="1">
    <citation type="journal article" date="2023" name="bioRxiv">
        <title>Scaffold-level genome assemblies of two parasitoid biocontrol wasps reveal the parthenogenesis mechanism and an associated novel virus.</title>
        <authorList>
            <person name="Inwood S."/>
            <person name="Skelly J."/>
            <person name="Guhlin J."/>
            <person name="Harrop T."/>
            <person name="Goldson S."/>
            <person name="Dearden P."/>
        </authorList>
    </citation>
    <scope>NUCLEOTIDE SEQUENCE</scope>
    <source>
        <strain evidence="2">Lincoln</strain>
        <tissue evidence="2">Whole body</tissue>
    </source>
</reference>
<feature type="region of interest" description="Disordered" evidence="1">
    <location>
        <begin position="75"/>
        <end position="102"/>
    </location>
</feature>
<proteinExistence type="predicted"/>
<keyword evidence="3" id="KW-1185">Reference proteome</keyword>